<dbReference type="SUPFAM" id="SSF111126">
    <property type="entry name" value="Ligand-binding domain in the NO signalling and Golgi transport"/>
    <property type="match status" value="1"/>
</dbReference>
<dbReference type="EMBL" id="CP009518">
    <property type="protein sequence ID" value="AKB84858.1"/>
    <property type="molecule type" value="Genomic_DNA"/>
</dbReference>
<dbReference type="Gene3D" id="1.10.10.10">
    <property type="entry name" value="Winged helix-like DNA-binding domain superfamily/Winged helix DNA-binding domain"/>
    <property type="match status" value="1"/>
</dbReference>
<dbReference type="PANTHER" id="PTHR35090">
    <property type="entry name" value="DNA-DIRECTED RNA POLYMERASE SUBUNIT I"/>
    <property type="match status" value="1"/>
</dbReference>
<proteinExistence type="predicted"/>
<reference evidence="3 4" key="1">
    <citation type="submission" date="2014-07" db="EMBL/GenBank/DDBJ databases">
        <title>Methanogenic archaea and the global carbon cycle.</title>
        <authorList>
            <person name="Henriksen J.R."/>
            <person name="Luke J."/>
            <person name="Reinhart S."/>
            <person name="Benedict M.N."/>
            <person name="Youngblut N.D."/>
            <person name="Metcalf M.E."/>
            <person name="Whitaker R.J."/>
            <person name="Metcalf W.W."/>
        </authorList>
    </citation>
    <scope>NUCLEOTIDE SEQUENCE [LARGE SCALE GENOMIC DNA]</scope>
    <source>
        <strain evidence="3 4">MM1</strain>
    </source>
</reference>
<dbReference type="AlphaFoldDB" id="A0A0E3SRD4"/>
<dbReference type="KEGG" id="mmet:MCMEM_0805"/>
<evidence type="ECO:0000313" key="4">
    <source>
        <dbReference type="Proteomes" id="UP000033048"/>
    </source>
</evidence>
<dbReference type="GO" id="GO:0003700">
    <property type="term" value="F:DNA-binding transcription factor activity"/>
    <property type="evidence" value="ECO:0007669"/>
    <property type="project" value="InterPro"/>
</dbReference>
<evidence type="ECO:0000313" key="3">
    <source>
        <dbReference type="EMBL" id="AKB84858.1"/>
    </source>
</evidence>
<dbReference type="SUPFAM" id="SSF46785">
    <property type="entry name" value="Winged helix' DNA-binding domain"/>
    <property type="match status" value="1"/>
</dbReference>
<dbReference type="STRING" id="1434104.MCMEM_0805"/>
<dbReference type="Proteomes" id="UP000033048">
    <property type="component" value="Chromosome"/>
</dbReference>
<feature type="domain" description="4-vinyl reductase 4VR" evidence="2">
    <location>
        <begin position="183"/>
        <end position="244"/>
    </location>
</feature>
<dbReference type="Pfam" id="PF02830">
    <property type="entry name" value="V4R"/>
    <property type="match status" value="1"/>
</dbReference>
<keyword evidence="4" id="KW-1185">Reference proteome</keyword>
<dbReference type="Gene3D" id="3.30.1380.20">
    <property type="entry name" value="Trafficking protein particle complex subunit 3"/>
    <property type="match status" value="1"/>
</dbReference>
<dbReference type="PATRIC" id="fig|1434104.5.peg.870"/>
<dbReference type="SMART" id="SM00989">
    <property type="entry name" value="V4R"/>
    <property type="match status" value="1"/>
</dbReference>
<dbReference type="InterPro" id="IPR024096">
    <property type="entry name" value="NO_sig/Golgi_transp_ligand-bd"/>
</dbReference>
<evidence type="ECO:0008006" key="5">
    <source>
        <dbReference type="Google" id="ProtNLM"/>
    </source>
</evidence>
<dbReference type="InterPro" id="IPR011991">
    <property type="entry name" value="ArsR-like_HTH"/>
</dbReference>
<dbReference type="CDD" id="cd00090">
    <property type="entry name" value="HTH_ARSR"/>
    <property type="match status" value="1"/>
</dbReference>
<sequence length="244" mass="27656">MKGEGHTALFSNSDGIIAIEGPVKLQIMELLKESSRSFDEIVKYTGKAKSTISVHLSDLKQHNLLEERIDPNDRRKKTYVMCSQYAACSQKPVVEHYHETLKRFTNTFDTEIDILTTFFHAVQSGFEAQGINHRPIMETIGQDIGIRLAENFNSTYLEGLFEEVADYWDMHKLGCLSVLSYDPLAIKIDDCFVCKGAPDIGQNLCSFSEGLLQGIIYRKLNMQCNIVEVECHGNGYDHCLFVMQ</sequence>
<accession>A0A0E3SRD4</accession>
<gene>
    <name evidence="3" type="ORF">MCMEM_0805</name>
</gene>
<dbReference type="RefSeq" id="WP_048205017.1">
    <property type="nucleotide sequence ID" value="NZ_CP009518.1"/>
</dbReference>
<dbReference type="InterPro" id="IPR001845">
    <property type="entry name" value="HTH_ArsR_DNA-bd_dom"/>
</dbReference>
<dbReference type="Pfam" id="PF01022">
    <property type="entry name" value="HTH_5"/>
    <property type="match status" value="1"/>
</dbReference>
<organism evidence="3 4">
    <name type="scientific">Methanococcoides methylutens MM1</name>
    <dbReference type="NCBI Taxonomy" id="1434104"/>
    <lineage>
        <taxon>Archaea</taxon>
        <taxon>Methanobacteriati</taxon>
        <taxon>Methanobacteriota</taxon>
        <taxon>Stenosarchaea group</taxon>
        <taxon>Methanomicrobia</taxon>
        <taxon>Methanosarcinales</taxon>
        <taxon>Methanosarcinaceae</taxon>
        <taxon>Methanococcoides</taxon>
    </lineage>
</organism>
<protein>
    <recommendedName>
        <fullName evidence="5">Transcriptional regulator, ArsR family</fullName>
    </recommendedName>
</protein>
<dbReference type="InterPro" id="IPR036390">
    <property type="entry name" value="WH_DNA-bd_sf"/>
</dbReference>
<dbReference type="SMART" id="SM00418">
    <property type="entry name" value="HTH_ARSR"/>
    <property type="match status" value="1"/>
</dbReference>
<dbReference type="HOGENOM" id="CLU_1136066_0_0_2"/>
<dbReference type="OrthoDB" id="371687at2157"/>
<feature type="domain" description="HTH arsR-type" evidence="1">
    <location>
        <begin position="15"/>
        <end position="84"/>
    </location>
</feature>
<dbReference type="PANTHER" id="PTHR35090:SF2">
    <property type="entry name" value="ARSR FAMILY TRANSCRIPTIONAL REGULATOR"/>
    <property type="match status" value="1"/>
</dbReference>
<dbReference type="GeneID" id="24893322"/>
<evidence type="ECO:0000259" key="2">
    <source>
        <dbReference type="SMART" id="SM00989"/>
    </source>
</evidence>
<dbReference type="InterPro" id="IPR004096">
    <property type="entry name" value="V4R"/>
</dbReference>
<dbReference type="InterPro" id="IPR036388">
    <property type="entry name" value="WH-like_DNA-bd_sf"/>
</dbReference>
<name>A0A0E3SRD4_METMT</name>
<evidence type="ECO:0000259" key="1">
    <source>
        <dbReference type="SMART" id="SM00418"/>
    </source>
</evidence>